<dbReference type="Gene3D" id="3.40.50.1820">
    <property type="entry name" value="alpha/beta hydrolase"/>
    <property type="match status" value="1"/>
</dbReference>
<dbReference type="PIRSF" id="PIRSF016521">
    <property type="entry name" value="Acyl-CoA_hydro"/>
    <property type="match status" value="1"/>
</dbReference>
<sequence length="331" mass="37033">MGLFWCLVPDPSGSQNIRLVVKRVEQSLTFVFSVYLGHLSLQELHTSNNPVCMTNVTRTFMAPGVRRLEVRDGRLRGILYLPPGEGPFPGVIDMFGSSGGLMDLRAALLSSHGFAVLALPYFKYEDLPTELGDVDFEYFKEASWWLCNHNAVRNNGIGVIGVSKGGELAQLMGWLFPEVKAVVTINGPPAYTYIDLKWKGRLFKKGIPIDSNLLQIKEGGCSLRDVYNIHPQDFIPVWESGAHVLALVSDDDGQISPHWADEWKKSCPAEKQQLLDVVHYPGAGHLLEPPYTPHCRVCINPSYGKFFGYSCHSPCFVVKEYYQEKRIQITG</sequence>
<dbReference type="GO" id="GO:0006631">
    <property type="term" value="P:fatty acid metabolic process"/>
    <property type="evidence" value="ECO:0007669"/>
    <property type="project" value="TreeGrafter"/>
</dbReference>
<dbReference type="InterPro" id="IPR029058">
    <property type="entry name" value="AB_hydrolase_fold"/>
</dbReference>
<organism evidence="5 6">
    <name type="scientific">Pomacea canaliculata</name>
    <name type="common">Golden apple snail</name>
    <dbReference type="NCBI Taxonomy" id="400727"/>
    <lineage>
        <taxon>Eukaryota</taxon>
        <taxon>Metazoa</taxon>
        <taxon>Spiralia</taxon>
        <taxon>Lophotrochozoa</taxon>
        <taxon>Mollusca</taxon>
        <taxon>Gastropoda</taxon>
        <taxon>Caenogastropoda</taxon>
        <taxon>Architaenioglossa</taxon>
        <taxon>Ampullarioidea</taxon>
        <taxon>Ampullariidae</taxon>
        <taxon>Pomacea</taxon>
    </lineage>
</organism>
<feature type="domain" description="Acyl-CoA thioester hydrolase/bile acid-CoA amino acid N-acetyltransferase" evidence="3">
    <location>
        <begin position="1"/>
        <end position="71"/>
    </location>
</feature>
<proteinExistence type="inferred from homology"/>
<dbReference type="PANTHER" id="PTHR10824">
    <property type="entry name" value="ACYL-COENZYME A THIOESTERASE-RELATED"/>
    <property type="match status" value="1"/>
</dbReference>
<gene>
    <name evidence="5" type="ORF">C0Q70_13105</name>
</gene>
<dbReference type="SUPFAM" id="SSF53474">
    <property type="entry name" value="alpha/beta-Hydrolases"/>
    <property type="match status" value="1"/>
</dbReference>
<name>A0A2T7NW99_POMCA</name>
<evidence type="ECO:0000256" key="2">
    <source>
        <dbReference type="PIRSR" id="PIRSR016521-1"/>
    </source>
</evidence>
<dbReference type="InterPro" id="IPR006862">
    <property type="entry name" value="Thio_Ohase/aa_AcTrfase"/>
</dbReference>
<comment type="similarity">
    <text evidence="1">Belongs to the C/M/P thioester hydrolase family.</text>
</comment>
<evidence type="ECO:0000256" key="1">
    <source>
        <dbReference type="ARBA" id="ARBA00006538"/>
    </source>
</evidence>
<keyword evidence="6" id="KW-1185">Reference proteome</keyword>
<feature type="domain" description="BAAT/Acyl-CoA thioester hydrolase C-terminal" evidence="4">
    <location>
        <begin position="134"/>
        <end position="309"/>
    </location>
</feature>
<evidence type="ECO:0000259" key="4">
    <source>
        <dbReference type="Pfam" id="PF08840"/>
    </source>
</evidence>
<dbReference type="GO" id="GO:0006637">
    <property type="term" value="P:acyl-CoA metabolic process"/>
    <property type="evidence" value="ECO:0007669"/>
    <property type="project" value="InterPro"/>
</dbReference>
<accession>A0A2T7NW99</accession>
<dbReference type="Pfam" id="PF04775">
    <property type="entry name" value="Bile_Hydr_Trans"/>
    <property type="match status" value="1"/>
</dbReference>
<dbReference type="PANTHER" id="PTHR10824:SF4">
    <property type="entry name" value="ACYL-COENZYME A THIOESTERASE 1-LIKE"/>
    <property type="match status" value="1"/>
</dbReference>
<evidence type="ECO:0000313" key="5">
    <source>
        <dbReference type="EMBL" id="PVD25449.1"/>
    </source>
</evidence>
<feature type="active site" description="Charge relay system" evidence="2">
    <location>
        <position position="285"/>
    </location>
</feature>
<dbReference type="AlphaFoldDB" id="A0A2T7NW99"/>
<dbReference type="GO" id="GO:0047617">
    <property type="term" value="F:fatty acyl-CoA hydrolase activity"/>
    <property type="evidence" value="ECO:0007669"/>
    <property type="project" value="TreeGrafter"/>
</dbReference>
<dbReference type="Proteomes" id="UP000245119">
    <property type="component" value="Linkage Group LG8"/>
</dbReference>
<dbReference type="InterPro" id="IPR014940">
    <property type="entry name" value="BAAT_C"/>
</dbReference>
<evidence type="ECO:0000313" key="6">
    <source>
        <dbReference type="Proteomes" id="UP000245119"/>
    </source>
</evidence>
<evidence type="ECO:0000259" key="3">
    <source>
        <dbReference type="Pfam" id="PF04775"/>
    </source>
</evidence>
<comment type="caution">
    <text evidence="5">The sequence shown here is derived from an EMBL/GenBank/DDBJ whole genome shotgun (WGS) entry which is preliminary data.</text>
</comment>
<dbReference type="EMBL" id="PZQS01000008">
    <property type="protein sequence ID" value="PVD25449.1"/>
    <property type="molecule type" value="Genomic_DNA"/>
</dbReference>
<protein>
    <recommendedName>
        <fullName evidence="7">BAAT/Acyl-CoA thioester hydrolase C-terminal domain-containing protein</fullName>
    </recommendedName>
</protein>
<dbReference type="InterPro" id="IPR016662">
    <property type="entry name" value="Acyl-CoA_thioEstase_long-chain"/>
</dbReference>
<feature type="active site" description="Charge relay system" evidence="2">
    <location>
        <position position="163"/>
    </location>
</feature>
<dbReference type="OrthoDB" id="6347013at2759"/>
<feature type="active site" description="Charge relay system" evidence="2">
    <location>
        <position position="252"/>
    </location>
</feature>
<dbReference type="Gene3D" id="2.60.40.2240">
    <property type="entry name" value="Acyl-CoA thioester hydrolase/BAAT N-terminal domain"/>
    <property type="match status" value="1"/>
</dbReference>
<dbReference type="InterPro" id="IPR042490">
    <property type="entry name" value="Thio_Ohase/BAAT_N"/>
</dbReference>
<reference evidence="5 6" key="1">
    <citation type="submission" date="2018-04" db="EMBL/GenBank/DDBJ databases">
        <title>The genome of golden apple snail Pomacea canaliculata provides insight into stress tolerance and invasive adaptation.</title>
        <authorList>
            <person name="Liu C."/>
            <person name="Liu B."/>
            <person name="Ren Y."/>
            <person name="Zhang Y."/>
            <person name="Wang H."/>
            <person name="Li S."/>
            <person name="Jiang F."/>
            <person name="Yin L."/>
            <person name="Zhang G."/>
            <person name="Qian W."/>
            <person name="Fan W."/>
        </authorList>
    </citation>
    <scope>NUCLEOTIDE SEQUENCE [LARGE SCALE GENOMIC DNA]</scope>
    <source>
        <strain evidence="5">SZHN2017</strain>
        <tissue evidence="5">Muscle</tissue>
    </source>
</reference>
<evidence type="ECO:0008006" key="7">
    <source>
        <dbReference type="Google" id="ProtNLM"/>
    </source>
</evidence>
<dbReference type="Pfam" id="PF08840">
    <property type="entry name" value="BAAT_C"/>
    <property type="match status" value="1"/>
</dbReference>
<dbReference type="STRING" id="400727.A0A2T7NW99"/>